<feature type="signal peptide" evidence="1">
    <location>
        <begin position="1"/>
        <end position="23"/>
    </location>
</feature>
<keyword evidence="1" id="KW-0732">Signal</keyword>
<feature type="chain" id="PRO_5039483440" evidence="1">
    <location>
        <begin position="24"/>
        <end position="465"/>
    </location>
</feature>
<dbReference type="KEGG" id="shi:Shel_17120"/>
<name>C7N746_SLAHD</name>
<dbReference type="PROSITE" id="PS51257">
    <property type="entry name" value="PROKAR_LIPOPROTEIN"/>
    <property type="match status" value="1"/>
</dbReference>
<dbReference type="HOGENOM" id="CLU_587801_0_0_11"/>
<reference evidence="2 3" key="1">
    <citation type="journal article" date="2009" name="Stand. Genomic Sci.">
        <title>Complete genome sequence of Slackia heliotrinireducens type strain (RHS 1).</title>
        <authorList>
            <person name="Pukall R."/>
            <person name="Lapidus A."/>
            <person name="Nolan M."/>
            <person name="Copeland A."/>
            <person name="Glavina Del Rio T."/>
            <person name="Lucas S."/>
            <person name="Chen F."/>
            <person name="Tice H."/>
            <person name="Cheng J.F."/>
            <person name="Chertkov O."/>
            <person name="Bruce D."/>
            <person name="Goodwin L."/>
            <person name="Kuske C."/>
            <person name="Brettin T."/>
            <person name="Detter J.C."/>
            <person name="Han C."/>
            <person name="Pitluck S."/>
            <person name="Pati A."/>
            <person name="Mavrommatis K."/>
            <person name="Ivanova N."/>
            <person name="Ovchinnikova G."/>
            <person name="Chen A."/>
            <person name="Palaniappan K."/>
            <person name="Schneider S."/>
            <person name="Rohde M."/>
            <person name="Chain P."/>
            <person name="D'haeseleer P."/>
            <person name="Goker M."/>
            <person name="Bristow J."/>
            <person name="Eisen J.A."/>
            <person name="Markowitz V."/>
            <person name="Kyrpides N.C."/>
            <person name="Klenk H.P."/>
            <person name="Hugenholtz P."/>
        </authorList>
    </citation>
    <scope>NUCLEOTIDE SEQUENCE [LARGE SCALE GENOMIC DNA]</scope>
    <source>
        <strain evidence="3">ATCC 29202 / DSM 20476 / NCTC 11029 / RHS 1</strain>
    </source>
</reference>
<protein>
    <submittedName>
        <fullName evidence="2">Uncharacterized protein</fullName>
    </submittedName>
</protein>
<evidence type="ECO:0000313" key="3">
    <source>
        <dbReference type="Proteomes" id="UP000002026"/>
    </source>
</evidence>
<evidence type="ECO:0000256" key="1">
    <source>
        <dbReference type="SAM" id="SignalP"/>
    </source>
</evidence>
<organism evidence="2 3">
    <name type="scientific">Slackia heliotrinireducens (strain ATCC 29202 / DSM 20476 / NCTC 11029 / RHS 1)</name>
    <name type="common">Peptococcus heliotrinreducens</name>
    <dbReference type="NCBI Taxonomy" id="471855"/>
    <lineage>
        <taxon>Bacteria</taxon>
        <taxon>Bacillati</taxon>
        <taxon>Actinomycetota</taxon>
        <taxon>Coriobacteriia</taxon>
        <taxon>Eggerthellales</taxon>
        <taxon>Eggerthellaceae</taxon>
        <taxon>Slackia</taxon>
    </lineage>
</organism>
<keyword evidence="3" id="KW-1185">Reference proteome</keyword>
<proteinExistence type="predicted"/>
<dbReference type="STRING" id="471855.Shel_17120"/>
<dbReference type="EMBL" id="CP001684">
    <property type="protein sequence ID" value="ACV22731.1"/>
    <property type="molecule type" value="Genomic_DNA"/>
</dbReference>
<dbReference type="AlphaFoldDB" id="C7N746"/>
<evidence type="ECO:0000313" key="2">
    <source>
        <dbReference type="EMBL" id="ACV22731.1"/>
    </source>
</evidence>
<gene>
    <name evidence="2" type="ordered locus">Shel_17120</name>
</gene>
<dbReference type="Proteomes" id="UP000002026">
    <property type="component" value="Chromosome"/>
</dbReference>
<sequence>MKHAMTALAAALGLSVSLLSACAGAPAQSANDAAGAGEAVSQEAVEAGEPAEEQGCVFRTDETAADVDASVKTFSVQEEAGEGAVVANIAVATAACDGSGDMPEASYTTVTVTLRDESGEGGLSERPMDAVCGMAVAVDSAGGAPVVRAAGSSGQASVTGASGASYDVAVSQPADDGMTVSVTDENGEAAVVTIALADEDGPAAMGVALTMSPSPESGLTVVESDATESASITCYAVSEADNHGAAIARTVLVDVPGTRTRDIEGQTAGETTSESTTARSSWNKEVTTTVESTPTTLDVHDIAPSVTVVATYCGDEAQLSDALDVVLTVNESDATVVSTETRTKREMAAKDGGVDVWEYTELEYDVETTEEVQSMDASYACVSAARSADAVEAEALGSDGSFAYRVSSSSTPGAKTGDAGDTEPLTHVVVTVEAADGSLPPAVLTVQSAGGGASERIVEGVFGTL</sequence>
<accession>C7N746</accession>
<dbReference type="RefSeq" id="WP_012798833.1">
    <property type="nucleotide sequence ID" value="NC_013165.1"/>
</dbReference>